<dbReference type="Pfam" id="PF13679">
    <property type="entry name" value="Methyltransf_32"/>
    <property type="match status" value="1"/>
</dbReference>
<evidence type="ECO:0000313" key="3">
    <source>
        <dbReference type="EMBL" id="ABM96199.1"/>
    </source>
</evidence>
<evidence type="ECO:0000259" key="2">
    <source>
        <dbReference type="Pfam" id="PF13679"/>
    </source>
</evidence>
<keyword evidence="4" id="KW-1185">Reference proteome</keyword>
<dbReference type="AlphaFoldDB" id="A2SKW0"/>
<evidence type="ECO:0000256" key="1">
    <source>
        <dbReference type="SAM" id="MobiDB-lite"/>
    </source>
</evidence>
<proteinExistence type="predicted"/>
<accession>A2SKW0</accession>
<dbReference type="RefSeq" id="WP_011830822.1">
    <property type="nucleotide sequence ID" value="NC_008825.1"/>
</dbReference>
<dbReference type="GO" id="GO:0005737">
    <property type="term" value="C:cytoplasm"/>
    <property type="evidence" value="ECO:0007669"/>
    <property type="project" value="TreeGrafter"/>
</dbReference>
<evidence type="ECO:0000313" key="4">
    <source>
        <dbReference type="Proteomes" id="UP000000366"/>
    </source>
</evidence>
<dbReference type="InterPro" id="IPR025714">
    <property type="entry name" value="Methyltranfer_dom"/>
</dbReference>
<dbReference type="CDD" id="cd02440">
    <property type="entry name" value="AdoMet_MTases"/>
    <property type="match status" value="1"/>
</dbReference>
<gene>
    <name evidence="3" type="ordered locus">Mpe_A3246</name>
</gene>
<organism evidence="3 4">
    <name type="scientific">Methylibium petroleiphilum (strain ATCC BAA-1232 / LMG 22953 / PM1)</name>
    <dbReference type="NCBI Taxonomy" id="420662"/>
    <lineage>
        <taxon>Bacteria</taxon>
        <taxon>Pseudomonadati</taxon>
        <taxon>Pseudomonadota</taxon>
        <taxon>Betaproteobacteria</taxon>
        <taxon>Burkholderiales</taxon>
        <taxon>Sphaerotilaceae</taxon>
        <taxon>Methylibium</taxon>
    </lineage>
</organism>
<dbReference type="PANTHER" id="PTHR13369">
    <property type="match status" value="1"/>
</dbReference>
<feature type="domain" description="Methyltransferase" evidence="2">
    <location>
        <begin position="194"/>
        <end position="335"/>
    </location>
</feature>
<dbReference type="Proteomes" id="UP000000366">
    <property type="component" value="Chromosome"/>
</dbReference>
<dbReference type="HOGENOM" id="CLU_031012_0_0_4"/>
<dbReference type="PANTHER" id="PTHR13369:SF3">
    <property type="entry name" value="METHYLTRANSFERASE DOMAIN-CONTAINING PROTEIN"/>
    <property type="match status" value="1"/>
</dbReference>
<dbReference type="InterPro" id="IPR029063">
    <property type="entry name" value="SAM-dependent_MTases_sf"/>
</dbReference>
<name>A2SKW0_METPP</name>
<dbReference type="EMBL" id="CP000555">
    <property type="protein sequence ID" value="ABM96199.1"/>
    <property type="molecule type" value="Genomic_DNA"/>
</dbReference>
<dbReference type="eggNOG" id="COG2890">
    <property type="taxonomic scope" value="Bacteria"/>
</dbReference>
<feature type="region of interest" description="Disordered" evidence="1">
    <location>
        <begin position="120"/>
        <end position="166"/>
    </location>
</feature>
<dbReference type="Gene3D" id="3.40.50.150">
    <property type="entry name" value="Vaccinia Virus protein VP39"/>
    <property type="match status" value="1"/>
</dbReference>
<sequence>MPTTPIPPAAAARPPAAEPRTQFFDEARAALADHRLVKMVLAGPRGPRPDLQRVLVRPLTLKGRACLSLTYNHRTKDVTKNLPVEEGLSTVAELIDSAFDNLHLLTPDGELQLAISRKGKATLRRSRKPAAPADAAAENPEQPSALANGGSDAPTAAPPSHDREKHRYVDPQQPFLVALGVTDAQHRVVPAMARKWKQINKFIEVLAHALASAPSLAQAQGEQPLQVLDFGAGKGYLTFAVHDHLRRTLHRPVRVTGVDLKDDMVALGNATAQQLGLDGLSFELGDVRSYAARPVDIMIALHACDIATDHAMHMGIRSGARIIMCSPCCHKQLRPQLRSPTLLLPLLRHGIHLGQEAEMLTDGLRALLLEAEGYDTQVFEFTSLEHTQKNKMILAVKREHPRAAEPLREQVRALKDYYGVQEQCLETLLATDRAEAAPQPGSAG</sequence>
<dbReference type="STRING" id="420662.Mpe_A3246"/>
<protein>
    <recommendedName>
        <fullName evidence="2">Methyltransferase domain-containing protein</fullName>
    </recommendedName>
</protein>
<reference evidence="3 4" key="1">
    <citation type="journal article" date="2007" name="J. Bacteriol.">
        <title>Whole-genome analysis of the methyl tert-butyl ether-degrading beta-proteobacterium Methylibium petroleiphilum PM1.</title>
        <authorList>
            <person name="Kane S.R."/>
            <person name="Chakicherla A.Y."/>
            <person name="Chain P.S.G."/>
            <person name="Schmidt R."/>
            <person name="Shin M.W."/>
            <person name="Legler T.C."/>
            <person name="Scow K.M."/>
            <person name="Larimer F.W."/>
            <person name="Lucas S.M."/>
            <person name="Richardson P.M."/>
            <person name="Hristova K.R."/>
        </authorList>
    </citation>
    <scope>NUCLEOTIDE SEQUENCE [LARGE SCALE GENOMIC DNA]</scope>
    <source>
        <strain evidence="4">ATCC BAA-1232 / LMG 22953 / PM1</strain>
    </source>
</reference>
<dbReference type="SUPFAM" id="SSF53335">
    <property type="entry name" value="S-adenosyl-L-methionine-dependent methyltransferases"/>
    <property type="match status" value="1"/>
</dbReference>
<dbReference type="KEGG" id="mpt:Mpe_A3246"/>